<feature type="compositionally biased region" description="Polar residues" evidence="1">
    <location>
        <begin position="141"/>
        <end position="154"/>
    </location>
</feature>
<sequence>MQPHAPNPHSAVHSRRAFVDSIAVAMHDFRSTMDAGVAIAEQQQTTKPQKIRQQLSPQLSILTERSPNPLFIVVAITNPPTKIHPLLNLAKRNSWFVGCFTSPPPPPPKPPIILIPIFLLYYDKANTTFCTLHTTPPNRASLFRTLTNNHSPQPIGSPPLRHPTSSSKEPKGPFSFSRRSAL</sequence>
<accession>A0AAE1YQY0</accession>
<evidence type="ECO:0000313" key="2">
    <source>
        <dbReference type="EMBL" id="KAK4434710.1"/>
    </source>
</evidence>
<evidence type="ECO:0000313" key="3">
    <source>
        <dbReference type="Proteomes" id="UP001293254"/>
    </source>
</evidence>
<evidence type="ECO:0000256" key="1">
    <source>
        <dbReference type="SAM" id="MobiDB-lite"/>
    </source>
</evidence>
<reference evidence="2" key="1">
    <citation type="submission" date="2020-06" db="EMBL/GenBank/DDBJ databases">
        <authorList>
            <person name="Li T."/>
            <person name="Hu X."/>
            <person name="Zhang T."/>
            <person name="Song X."/>
            <person name="Zhang H."/>
            <person name="Dai N."/>
            <person name="Sheng W."/>
            <person name="Hou X."/>
            <person name="Wei L."/>
        </authorList>
    </citation>
    <scope>NUCLEOTIDE SEQUENCE</scope>
    <source>
        <strain evidence="2">3651</strain>
        <tissue evidence="2">Leaf</tissue>
    </source>
</reference>
<keyword evidence="3" id="KW-1185">Reference proteome</keyword>
<proteinExistence type="predicted"/>
<protein>
    <submittedName>
        <fullName evidence="2">Uncharacterized protein</fullName>
    </submittedName>
</protein>
<dbReference type="Proteomes" id="UP001293254">
    <property type="component" value="Unassembled WGS sequence"/>
</dbReference>
<comment type="caution">
    <text evidence="2">The sequence shown here is derived from an EMBL/GenBank/DDBJ whole genome shotgun (WGS) entry which is preliminary data.</text>
</comment>
<reference evidence="2" key="2">
    <citation type="journal article" date="2024" name="Plant">
        <title>Genomic evolution and insights into agronomic trait innovations of Sesamum species.</title>
        <authorList>
            <person name="Miao H."/>
            <person name="Wang L."/>
            <person name="Qu L."/>
            <person name="Liu H."/>
            <person name="Sun Y."/>
            <person name="Le M."/>
            <person name="Wang Q."/>
            <person name="Wei S."/>
            <person name="Zheng Y."/>
            <person name="Lin W."/>
            <person name="Duan Y."/>
            <person name="Cao H."/>
            <person name="Xiong S."/>
            <person name="Wang X."/>
            <person name="Wei L."/>
            <person name="Li C."/>
            <person name="Ma Q."/>
            <person name="Ju M."/>
            <person name="Zhao R."/>
            <person name="Li G."/>
            <person name="Mu C."/>
            <person name="Tian Q."/>
            <person name="Mei H."/>
            <person name="Zhang T."/>
            <person name="Gao T."/>
            <person name="Zhang H."/>
        </authorList>
    </citation>
    <scope>NUCLEOTIDE SEQUENCE</scope>
    <source>
        <strain evidence="2">3651</strain>
    </source>
</reference>
<dbReference type="AlphaFoldDB" id="A0AAE1YQY0"/>
<dbReference type="EMBL" id="JACGWO010000002">
    <property type="protein sequence ID" value="KAK4434710.1"/>
    <property type="molecule type" value="Genomic_DNA"/>
</dbReference>
<feature type="region of interest" description="Disordered" evidence="1">
    <location>
        <begin position="141"/>
        <end position="182"/>
    </location>
</feature>
<name>A0AAE1YQY0_9LAMI</name>
<organism evidence="2 3">
    <name type="scientific">Sesamum alatum</name>
    <dbReference type="NCBI Taxonomy" id="300844"/>
    <lineage>
        <taxon>Eukaryota</taxon>
        <taxon>Viridiplantae</taxon>
        <taxon>Streptophyta</taxon>
        <taxon>Embryophyta</taxon>
        <taxon>Tracheophyta</taxon>
        <taxon>Spermatophyta</taxon>
        <taxon>Magnoliopsida</taxon>
        <taxon>eudicotyledons</taxon>
        <taxon>Gunneridae</taxon>
        <taxon>Pentapetalae</taxon>
        <taxon>asterids</taxon>
        <taxon>lamiids</taxon>
        <taxon>Lamiales</taxon>
        <taxon>Pedaliaceae</taxon>
        <taxon>Sesamum</taxon>
    </lineage>
</organism>
<gene>
    <name evidence="2" type="ORF">Salat_0633800</name>
</gene>